<accession>A0ACC2NPV2</accession>
<keyword evidence="2" id="KW-1185">Reference proteome</keyword>
<dbReference type="EMBL" id="CM056743">
    <property type="protein sequence ID" value="KAJ8672267.1"/>
    <property type="molecule type" value="Genomic_DNA"/>
</dbReference>
<comment type="caution">
    <text evidence="1">The sequence shown here is derived from an EMBL/GenBank/DDBJ whole genome shotgun (WGS) entry which is preliminary data.</text>
</comment>
<evidence type="ECO:0000313" key="1">
    <source>
        <dbReference type="EMBL" id="KAJ8672267.1"/>
    </source>
</evidence>
<gene>
    <name evidence="1" type="ORF">QAD02_003526</name>
</gene>
<reference evidence="1" key="1">
    <citation type="submission" date="2023-04" db="EMBL/GenBank/DDBJ databases">
        <title>A chromosome-level genome assembly of the parasitoid wasp Eretmocerus hayati.</title>
        <authorList>
            <person name="Zhong Y."/>
            <person name="Liu S."/>
            <person name="Liu Y."/>
        </authorList>
    </citation>
    <scope>NUCLEOTIDE SEQUENCE</scope>
    <source>
        <strain evidence="1">ZJU_SS_LIU_2023</strain>
    </source>
</reference>
<proteinExistence type="predicted"/>
<sequence length="260" mass="29748">MFRRESINEITFEQWTNLDRSALETSTQKLPQVMTTVLQSLPNLLKHDSIAKQQSLFSKEQKKSLSPGEVWTGGDFAENHSLPLQDVVQDHHWNNDQVTIHPWVCHYVDENGKLQRITVVMISDHMKHDYYTVYTSQQHLIKILKEAIPSLKKVIYLPASGTSLLPLTAKGFAMVEGGTSKRAATKASLQRPLDDQITIARELFAWAQTLDTSMEIIFVPEEEIIENEEFLNERNEGAKTVQGTRSYHSFEPLNEQTIRV</sequence>
<dbReference type="Proteomes" id="UP001239111">
    <property type="component" value="Chromosome 3"/>
</dbReference>
<organism evidence="1 2">
    <name type="scientific">Eretmocerus hayati</name>
    <dbReference type="NCBI Taxonomy" id="131215"/>
    <lineage>
        <taxon>Eukaryota</taxon>
        <taxon>Metazoa</taxon>
        <taxon>Ecdysozoa</taxon>
        <taxon>Arthropoda</taxon>
        <taxon>Hexapoda</taxon>
        <taxon>Insecta</taxon>
        <taxon>Pterygota</taxon>
        <taxon>Neoptera</taxon>
        <taxon>Endopterygota</taxon>
        <taxon>Hymenoptera</taxon>
        <taxon>Apocrita</taxon>
        <taxon>Proctotrupomorpha</taxon>
        <taxon>Chalcidoidea</taxon>
        <taxon>Aphelinidae</taxon>
        <taxon>Aphelininae</taxon>
        <taxon>Eretmocerus</taxon>
    </lineage>
</organism>
<evidence type="ECO:0000313" key="2">
    <source>
        <dbReference type="Proteomes" id="UP001239111"/>
    </source>
</evidence>
<protein>
    <submittedName>
        <fullName evidence="1">Uncharacterized protein</fullName>
    </submittedName>
</protein>
<name>A0ACC2NPV2_9HYME</name>